<dbReference type="AlphaFoldDB" id="A0A3M6TGL7"/>
<sequence length="162" mass="18784">MKLSKQIIKCNLCSTNYIRYTSHLNQRIEEHKYSLTRQTPEKTPKRAKYPDVKRQIVFFPKIHVHLCPVLLPGLFCPSTREKYPFPVISEFFQKAGEACQLVCDVMAPRDGKALLQAVLDHEQKCKTAFDVGLPALLVAFRKDPLKYWAFMLIDSQPTRLIF</sequence>
<reference evidence="1 2" key="1">
    <citation type="journal article" date="2018" name="Sci. Rep.">
        <title>Comparative analysis of the Pocillopora damicornis genome highlights role of immune system in coral evolution.</title>
        <authorList>
            <person name="Cunning R."/>
            <person name="Bay R.A."/>
            <person name="Gillette P."/>
            <person name="Baker A.C."/>
            <person name="Traylor-Knowles N."/>
        </authorList>
    </citation>
    <scope>NUCLEOTIDE SEQUENCE [LARGE SCALE GENOMIC DNA]</scope>
    <source>
        <strain evidence="1">RSMAS</strain>
        <tissue evidence="1">Whole animal</tissue>
    </source>
</reference>
<dbReference type="EMBL" id="RCHS01003618">
    <property type="protein sequence ID" value="RMX40555.1"/>
    <property type="molecule type" value="Genomic_DNA"/>
</dbReference>
<dbReference type="Proteomes" id="UP000275408">
    <property type="component" value="Unassembled WGS sequence"/>
</dbReference>
<name>A0A3M6TGL7_POCDA</name>
<evidence type="ECO:0000313" key="1">
    <source>
        <dbReference type="EMBL" id="RMX40555.1"/>
    </source>
</evidence>
<gene>
    <name evidence="1" type="ORF">pdam_00007462</name>
</gene>
<keyword evidence="2" id="KW-1185">Reference proteome</keyword>
<organism evidence="1 2">
    <name type="scientific">Pocillopora damicornis</name>
    <name type="common">Cauliflower coral</name>
    <name type="synonym">Millepora damicornis</name>
    <dbReference type="NCBI Taxonomy" id="46731"/>
    <lineage>
        <taxon>Eukaryota</taxon>
        <taxon>Metazoa</taxon>
        <taxon>Cnidaria</taxon>
        <taxon>Anthozoa</taxon>
        <taxon>Hexacorallia</taxon>
        <taxon>Scleractinia</taxon>
        <taxon>Astrocoeniina</taxon>
        <taxon>Pocilloporidae</taxon>
        <taxon>Pocillopora</taxon>
    </lineage>
</organism>
<comment type="caution">
    <text evidence="1">The sequence shown here is derived from an EMBL/GenBank/DDBJ whole genome shotgun (WGS) entry which is preliminary data.</text>
</comment>
<evidence type="ECO:0000313" key="2">
    <source>
        <dbReference type="Proteomes" id="UP000275408"/>
    </source>
</evidence>
<protein>
    <submittedName>
        <fullName evidence="1">Uncharacterized protein</fullName>
    </submittedName>
</protein>
<accession>A0A3M6TGL7</accession>
<proteinExistence type="predicted"/>